<dbReference type="OrthoDB" id="3817723at2"/>
<feature type="region of interest" description="Disordered" evidence="1">
    <location>
        <begin position="63"/>
        <end position="92"/>
    </location>
</feature>
<dbReference type="RefSeq" id="WP_134123395.1">
    <property type="nucleotide sequence ID" value="NZ_SODF01000003.1"/>
</dbReference>
<proteinExistence type="predicted"/>
<dbReference type="Proteomes" id="UP000295447">
    <property type="component" value="Unassembled WGS sequence"/>
</dbReference>
<comment type="caution">
    <text evidence="3">The sequence shown here is derived from an EMBL/GenBank/DDBJ whole genome shotgun (WGS) entry which is preliminary data.</text>
</comment>
<evidence type="ECO:0000256" key="1">
    <source>
        <dbReference type="SAM" id="MobiDB-lite"/>
    </source>
</evidence>
<keyword evidence="2" id="KW-1133">Transmembrane helix</keyword>
<gene>
    <name evidence="3" type="ORF">EV650_7029</name>
</gene>
<sequence>MTEDLKTRFEQLVADPPPPSAVPSEAVFARVRTVRRRRTAGVVTVAAAAVVAVALALGNVTNIGGAPPVTNTPGAPKSVITGPPTAAPKPPPPIKVALKPSINGRTVGMTVTVSGKAFIPTGIPEGTLLPASTEFLDMSGGTDYSFGDGYQSGSDGGSIDCTRKKLTTGSQTYVIPETHAFKKPGTYKFTYTVRYCGTKGWFPTTATTKLVVR</sequence>
<organism evidence="3 4">
    <name type="scientific">Kribbella kalugense</name>
    <dbReference type="NCBI Taxonomy" id="2512221"/>
    <lineage>
        <taxon>Bacteria</taxon>
        <taxon>Bacillati</taxon>
        <taxon>Actinomycetota</taxon>
        <taxon>Actinomycetes</taxon>
        <taxon>Propionibacteriales</taxon>
        <taxon>Kribbellaceae</taxon>
        <taxon>Kribbella</taxon>
    </lineage>
</organism>
<keyword evidence="4" id="KW-1185">Reference proteome</keyword>
<evidence type="ECO:0000256" key="2">
    <source>
        <dbReference type="SAM" id="Phobius"/>
    </source>
</evidence>
<keyword evidence="2" id="KW-0472">Membrane</keyword>
<evidence type="ECO:0000313" key="4">
    <source>
        <dbReference type="Proteomes" id="UP000295447"/>
    </source>
</evidence>
<reference evidence="3 4" key="1">
    <citation type="submission" date="2019-03" db="EMBL/GenBank/DDBJ databases">
        <title>Genomic Encyclopedia of Type Strains, Phase III (KMG-III): the genomes of soil and plant-associated and newly described type strains.</title>
        <authorList>
            <person name="Whitman W."/>
        </authorList>
    </citation>
    <scope>NUCLEOTIDE SEQUENCE [LARGE SCALE GENOMIC DNA]</scope>
    <source>
        <strain evidence="3 4">VKM Ac-2570</strain>
    </source>
</reference>
<name>A0A4R7ZE77_9ACTN</name>
<keyword evidence="2" id="KW-0812">Transmembrane</keyword>
<evidence type="ECO:0000313" key="3">
    <source>
        <dbReference type="EMBL" id="TDW15542.1"/>
    </source>
</evidence>
<protein>
    <submittedName>
        <fullName evidence="3">Uncharacterized protein</fullName>
    </submittedName>
</protein>
<feature type="transmembrane region" description="Helical" evidence="2">
    <location>
        <begin position="40"/>
        <end position="58"/>
    </location>
</feature>
<accession>A0A4R7ZE77</accession>
<dbReference type="AlphaFoldDB" id="A0A4R7ZE77"/>
<dbReference type="EMBL" id="SODF01000003">
    <property type="protein sequence ID" value="TDW15542.1"/>
    <property type="molecule type" value="Genomic_DNA"/>
</dbReference>